<dbReference type="Gene3D" id="3.90.220.20">
    <property type="entry name" value="DNA methylase specificity domains"/>
    <property type="match status" value="2"/>
</dbReference>
<dbReference type="OrthoDB" id="714097at2"/>
<evidence type="ECO:0000256" key="1">
    <source>
        <dbReference type="ARBA" id="ARBA00006594"/>
    </source>
</evidence>
<dbReference type="SUPFAM" id="SSF53335">
    <property type="entry name" value="S-adenosyl-L-methionine-dependent methyltransferases"/>
    <property type="match status" value="1"/>
</dbReference>
<keyword evidence="9" id="KW-1185">Reference proteome</keyword>
<dbReference type="Gene3D" id="3.40.50.150">
    <property type="entry name" value="Vaccinia Virus protein VP39"/>
    <property type="match status" value="1"/>
</dbReference>
<evidence type="ECO:0000259" key="7">
    <source>
        <dbReference type="Pfam" id="PF02384"/>
    </source>
</evidence>
<reference evidence="8 9" key="1">
    <citation type="submission" date="2019-03" db="EMBL/GenBank/DDBJ databases">
        <title>Genomic Encyclopedia of Type Strains, Phase IV (KMG-IV): sequencing the most valuable type-strain genomes for metagenomic binning, comparative biology and taxonomic classification.</title>
        <authorList>
            <person name="Goeker M."/>
        </authorList>
    </citation>
    <scope>NUCLEOTIDE SEQUENCE [LARGE SCALE GENOMIC DNA]</scope>
    <source>
        <strain evidence="8 9">DSM 22362</strain>
    </source>
</reference>
<dbReference type="PANTHER" id="PTHR43140">
    <property type="entry name" value="TYPE-1 RESTRICTION ENZYME ECOKI SPECIFICITY PROTEIN"/>
    <property type="match status" value="1"/>
</dbReference>
<evidence type="ECO:0000256" key="4">
    <source>
        <dbReference type="ARBA" id="ARBA00023125"/>
    </source>
</evidence>
<evidence type="ECO:0000256" key="3">
    <source>
        <dbReference type="ARBA" id="ARBA00022747"/>
    </source>
</evidence>
<keyword evidence="5" id="KW-0175">Coiled coil</keyword>
<evidence type="ECO:0000313" key="8">
    <source>
        <dbReference type="EMBL" id="TCV18661.1"/>
    </source>
</evidence>
<dbReference type="InterPro" id="IPR002052">
    <property type="entry name" value="DNA_methylase_N6_adenine_CS"/>
</dbReference>
<dbReference type="SUPFAM" id="SSF116734">
    <property type="entry name" value="DNA methylase specificity domain"/>
    <property type="match status" value="2"/>
</dbReference>
<keyword evidence="3" id="KW-0680">Restriction system</keyword>
<dbReference type="GO" id="GO:0009307">
    <property type="term" value="P:DNA restriction-modification system"/>
    <property type="evidence" value="ECO:0007669"/>
    <property type="project" value="UniProtKB-KW"/>
</dbReference>
<evidence type="ECO:0000259" key="6">
    <source>
        <dbReference type="Pfam" id="PF01420"/>
    </source>
</evidence>
<name>A0A4R3VY67_9SPHI</name>
<dbReference type="Pfam" id="PF01420">
    <property type="entry name" value="Methylase_S"/>
    <property type="match status" value="2"/>
</dbReference>
<feature type="domain" description="Type I restriction modification DNA specificity" evidence="6">
    <location>
        <begin position="1057"/>
        <end position="1222"/>
    </location>
</feature>
<dbReference type="Pfam" id="PF02384">
    <property type="entry name" value="N6_Mtase"/>
    <property type="match status" value="1"/>
</dbReference>
<dbReference type="Proteomes" id="UP000295197">
    <property type="component" value="Unassembled WGS sequence"/>
</dbReference>
<comment type="caution">
    <text evidence="8">The sequence shown here is derived from an EMBL/GenBank/DDBJ whole genome shotgun (WGS) entry which is preliminary data.</text>
</comment>
<accession>A0A4R3VY67</accession>
<feature type="domain" description="Type I restriction modification DNA specificity" evidence="6">
    <location>
        <begin position="864"/>
        <end position="1030"/>
    </location>
</feature>
<comment type="similarity">
    <text evidence="2">Belongs to the type-I restriction system S methylase family.</text>
</comment>
<feature type="domain" description="DNA methylase adenine-specific" evidence="7">
    <location>
        <begin position="373"/>
        <end position="659"/>
    </location>
</feature>
<proteinExistence type="inferred from homology"/>
<dbReference type="InterPro" id="IPR003356">
    <property type="entry name" value="DNA_methylase_A-5"/>
</dbReference>
<dbReference type="PANTHER" id="PTHR43140:SF1">
    <property type="entry name" value="TYPE I RESTRICTION ENZYME ECOKI SPECIFICITY SUBUNIT"/>
    <property type="match status" value="1"/>
</dbReference>
<dbReference type="InterPro" id="IPR000055">
    <property type="entry name" value="Restrct_endonuc_typeI_TRD"/>
</dbReference>
<evidence type="ECO:0000256" key="5">
    <source>
        <dbReference type="SAM" id="Coils"/>
    </source>
</evidence>
<dbReference type="InterPro" id="IPR029063">
    <property type="entry name" value="SAM-dependent_MTases_sf"/>
</dbReference>
<dbReference type="GO" id="GO:0032259">
    <property type="term" value="P:methylation"/>
    <property type="evidence" value="ECO:0007669"/>
    <property type="project" value="InterPro"/>
</dbReference>
<dbReference type="AlphaFoldDB" id="A0A4R3VY67"/>
<evidence type="ECO:0000256" key="2">
    <source>
        <dbReference type="ARBA" id="ARBA00010923"/>
    </source>
</evidence>
<keyword evidence="4" id="KW-0238">DNA-binding</keyword>
<dbReference type="InterPro" id="IPR051212">
    <property type="entry name" value="Type-I_RE_S_subunit"/>
</dbReference>
<protein>
    <submittedName>
        <fullName evidence="8">Type I restriction enzyme M protein</fullName>
    </submittedName>
</protein>
<dbReference type="EMBL" id="SMBZ01000010">
    <property type="protein sequence ID" value="TCV18661.1"/>
    <property type="molecule type" value="Genomic_DNA"/>
</dbReference>
<dbReference type="PRINTS" id="PR00507">
    <property type="entry name" value="N12N6MTFRASE"/>
</dbReference>
<sequence>MEIKKLIQVLGFEPKENTSDIYFKKYPTVSNYVVEIDFENKTINFGNKIKGESKTTQNFSQAENWVVLECVDRLLTKGYNPEDITLEKVFPSGHGHSGRLDVFIQKNGKAFLMIECKTYGKEYEKELKNINKNGGQLFTYFQNDTNTQYLMLYTSHLNRNKVDANWDIVKIEDHYRGAGNVADFYDRWSKVTYQNGIFEDWVAPYDFKNKLLTKKELLPLKETDSEAIFHGFMSILRKHSVSDEPNAFNKIFNLFLAKIYDEKKRDNDELEFQWREKIDEPVAFQIRLINLYQKGMYEFLRKEVEGIKDEDFKANTEEELQEKKKKWLMFNNVFAIKEVIDSESFDDNHRVLKEVVELLHKYQIRYPRRQAHLSDFFERLLTTGLKQKAGQFFSPPPITRFIIKSLPIKELINEQLKGETAKLPAVIDYAVGSGHFITEVMEEYQNVIDTNIDTTNLYPDVIEDIEVWQRKKYDWAAKYVYGIEKDYRLVKVAKVGCYFYGDGLAQIIHGDGLDSFKDSKSFVGRLKKIDDSELEKFSIVVSNPPYSVPTFKGDLKNKNADKDFELFNLLTDKSSEIECMFIERTKQLLKEDGLAAIILPSSILTNTGNLHTRTREIIFQNFDIIAITEFGSFTFMATNTSTVTLFLRRKYKNIEELKKSCHQSINNTKDVTINGVQKSLSKYVNHVWENISLDDYISLLKNEPNETILAHDIYKEYRKKIKSKNDDEFWNQLHQREEEKLFYFVLTVSQKVVVVKSGSKTKEKQFLGYEFRNGKGSEGIHPVNGRSTIDDCTKMYNVNNDNDIKKASTYINNAFKGKYFSEIDETLKENVFYTKLEEMLNFNRFDFDLNVSLNVKKKIKIETKWDEKRFDEVANIIKGVTYSKADQTIEKTENIVLTADNITLNGDFEIKKEVYLFDGFNVPEEKKLKKNDVFICFSSGSIEHLGKVAFIDGDTNYLAGGFMGIIRTKNEVKPKYIYQLLNSLLRQSIRDIGSGSNINNLSGLINEIKIPVPPQNVQEKIVKDIEVIETKEKKAIDTILKLKDEIKNIISTVVGEHKKLRELCKYSDKKISSAQLTSKNYIGVDNLLQNTRGKVDSNFVSNTGTSTEYKIGDILLSNIRPYLKKIWFANNNGGSSNDVLVLQSIDDSFESKYIYYTLKQDEFFDYEMEKPKGLKMPRGDKQHIMDYKIILPSLSEQQKIVSKIEKIENQINTLEQELAEIPNEKMEILTKYLN</sequence>
<evidence type="ECO:0000313" key="9">
    <source>
        <dbReference type="Proteomes" id="UP000295197"/>
    </source>
</evidence>
<organism evidence="8 9">
    <name type="scientific">Sphingobacterium alimentarium</name>
    <dbReference type="NCBI Taxonomy" id="797292"/>
    <lineage>
        <taxon>Bacteria</taxon>
        <taxon>Pseudomonadati</taxon>
        <taxon>Bacteroidota</taxon>
        <taxon>Sphingobacteriia</taxon>
        <taxon>Sphingobacteriales</taxon>
        <taxon>Sphingobacteriaceae</taxon>
        <taxon>Sphingobacterium</taxon>
    </lineage>
</organism>
<dbReference type="CDD" id="cd17252">
    <property type="entry name" value="RMtype1_S_EcoKI-TRD1-CR1_like"/>
    <property type="match status" value="1"/>
</dbReference>
<gene>
    <name evidence="8" type="ORF">EDC17_101063</name>
</gene>
<dbReference type="InterPro" id="IPR044946">
    <property type="entry name" value="Restrct_endonuc_typeI_TRD_sf"/>
</dbReference>
<dbReference type="RefSeq" id="WP_132777159.1">
    <property type="nucleotide sequence ID" value="NZ_SMBZ01000010.1"/>
</dbReference>
<comment type="similarity">
    <text evidence="1">Belongs to the N(4)/N(6)-methyltransferase family.</text>
</comment>
<feature type="coiled-coil region" evidence="5">
    <location>
        <begin position="1197"/>
        <end position="1224"/>
    </location>
</feature>
<dbReference type="PROSITE" id="PS00092">
    <property type="entry name" value="N6_MTASE"/>
    <property type="match status" value="1"/>
</dbReference>
<dbReference type="GO" id="GO:0003677">
    <property type="term" value="F:DNA binding"/>
    <property type="evidence" value="ECO:0007669"/>
    <property type="project" value="UniProtKB-KW"/>
</dbReference>
<dbReference type="GO" id="GO:0008170">
    <property type="term" value="F:N-methyltransferase activity"/>
    <property type="evidence" value="ECO:0007669"/>
    <property type="project" value="InterPro"/>
</dbReference>